<dbReference type="OrthoDB" id="691673at2759"/>
<feature type="compositionally biased region" description="Polar residues" evidence="6">
    <location>
        <begin position="77"/>
        <end position="87"/>
    </location>
</feature>
<keyword evidence="8" id="KW-1185">Reference proteome</keyword>
<sequence length="190" mass="21271">MAENPKIDKKWENINKYFKKVKDSNKKRRHDSKTCPYFDELDALYRSKIITIPDAPAIATATASTTPSSPILPIPQSQPHNTATADLSASLFGEPTEEPAPTKPEDIVNELMELQELYDDEHHHPQRPHFVPQPGSNGDEEDDDDDYCSGGDDVPEGKRNSMDYKIEFQRRNVGNSNGVGSEFPSMAVVQ</sequence>
<evidence type="ECO:0000313" key="8">
    <source>
        <dbReference type="Proteomes" id="UP000504603"/>
    </source>
</evidence>
<evidence type="ECO:0000256" key="6">
    <source>
        <dbReference type="SAM" id="MobiDB-lite"/>
    </source>
</evidence>
<dbReference type="PANTHER" id="PTHR21654">
    <property type="entry name" value="FI21293P1"/>
    <property type="match status" value="1"/>
</dbReference>
<proteinExistence type="predicted"/>
<keyword evidence="5" id="KW-0539">Nucleus</keyword>
<evidence type="ECO:0000256" key="3">
    <source>
        <dbReference type="ARBA" id="ARBA00023125"/>
    </source>
</evidence>
<keyword evidence="4" id="KW-0804">Transcription</keyword>
<evidence type="ECO:0000256" key="2">
    <source>
        <dbReference type="ARBA" id="ARBA00023015"/>
    </source>
</evidence>
<feature type="compositionally biased region" description="Low complexity" evidence="6">
    <location>
        <begin position="61"/>
        <end position="75"/>
    </location>
</feature>
<organism evidence="8 9">
    <name type="scientific">Momordica charantia</name>
    <name type="common">Bitter gourd</name>
    <name type="synonym">Balsam pear</name>
    <dbReference type="NCBI Taxonomy" id="3673"/>
    <lineage>
        <taxon>Eukaryota</taxon>
        <taxon>Viridiplantae</taxon>
        <taxon>Streptophyta</taxon>
        <taxon>Embryophyta</taxon>
        <taxon>Tracheophyta</taxon>
        <taxon>Spermatophyta</taxon>
        <taxon>Magnoliopsida</taxon>
        <taxon>eudicotyledons</taxon>
        <taxon>Gunneridae</taxon>
        <taxon>Pentapetalae</taxon>
        <taxon>rosids</taxon>
        <taxon>fabids</taxon>
        <taxon>Cucurbitales</taxon>
        <taxon>Cucurbitaceae</taxon>
        <taxon>Momordiceae</taxon>
        <taxon>Momordica</taxon>
    </lineage>
</organism>
<feature type="compositionally biased region" description="Basic and acidic residues" evidence="6">
    <location>
        <begin position="155"/>
        <end position="170"/>
    </location>
</feature>
<dbReference type="RefSeq" id="XP_022158719.1">
    <property type="nucleotide sequence ID" value="XM_022303027.1"/>
</dbReference>
<accession>A0A6J1E079</accession>
<protein>
    <submittedName>
        <fullName evidence="9">Uncharacterized protein LOC111025176</fullName>
    </submittedName>
</protein>
<dbReference type="PANTHER" id="PTHR21654:SF84">
    <property type="entry name" value="SI:DKEY-66I24.7"/>
    <property type="match status" value="1"/>
</dbReference>
<keyword evidence="2" id="KW-0805">Transcription regulation</keyword>
<feature type="region of interest" description="Disordered" evidence="6">
    <location>
        <begin position="61"/>
        <end position="190"/>
    </location>
</feature>
<evidence type="ECO:0000256" key="1">
    <source>
        <dbReference type="ARBA" id="ARBA00004123"/>
    </source>
</evidence>
<dbReference type="Pfam" id="PF13837">
    <property type="entry name" value="Myb_DNA-bind_4"/>
    <property type="match status" value="1"/>
</dbReference>
<dbReference type="GeneID" id="111025176"/>
<evidence type="ECO:0000256" key="5">
    <source>
        <dbReference type="ARBA" id="ARBA00023242"/>
    </source>
</evidence>
<dbReference type="Proteomes" id="UP000504603">
    <property type="component" value="Unplaced"/>
</dbReference>
<dbReference type="InterPro" id="IPR044822">
    <property type="entry name" value="Myb_DNA-bind_4"/>
</dbReference>
<dbReference type="AlphaFoldDB" id="A0A6J1E079"/>
<dbReference type="GO" id="GO:0003677">
    <property type="term" value="F:DNA binding"/>
    <property type="evidence" value="ECO:0007669"/>
    <property type="project" value="UniProtKB-KW"/>
</dbReference>
<dbReference type="GO" id="GO:0005634">
    <property type="term" value="C:nucleus"/>
    <property type="evidence" value="ECO:0007669"/>
    <property type="project" value="UniProtKB-SubCell"/>
</dbReference>
<comment type="subcellular location">
    <subcellularLocation>
        <location evidence="1">Nucleus</location>
    </subcellularLocation>
</comment>
<dbReference type="GO" id="GO:0006355">
    <property type="term" value="P:regulation of DNA-templated transcription"/>
    <property type="evidence" value="ECO:0007669"/>
    <property type="project" value="UniProtKB-ARBA"/>
</dbReference>
<feature type="domain" description="Myb/SANT-like DNA-binding" evidence="7">
    <location>
        <begin position="6"/>
        <end position="44"/>
    </location>
</feature>
<evidence type="ECO:0000259" key="7">
    <source>
        <dbReference type="Pfam" id="PF13837"/>
    </source>
</evidence>
<keyword evidence="3" id="KW-0238">DNA-binding</keyword>
<evidence type="ECO:0000313" key="9">
    <source>
        <dbReference type="RefSeq" id="XP_022158719.1"/>
    </source>
</evidence>
<gene>
    <name evidence="9" type="primary">LOC111025176</name>
</gene>
<reference evidence="9" key="1">
    <citation type="submission" date="2025-08" db="UniProtKB">
        <authorList>
            <consortium name="RefSeq"/>
        </authorList>
    </citation>
    <scope>IDENTIFICATION</scope>
    <source>
        <strain evidence="9">OHB3-1</strain>
    </source>
</reference>
<feature type="compositionally biased region" description="Acidic residues" evidence="6">
    <location>
        <begin position="138"/>
        <end position="147"/>
    </location>
</feature>
<dbReference type="KEGG" id="mcha:111025176"/>
<name>A0A6J1E079_MOMCH</name>
<evidence type="ECO:0000256" key="4">
    <source>
        <dbReference type="ARBA" id="ARBA00023163"/>
    </source>
</evidence>